<protein>
    <recommendedName>
        <fullName evidence="1">DUF4097 domain-containing protein</fullName>
    </recommendedName>
</protein>
<dbReference type="Pfam" id="PF13349">
    <property type="entry name" value="DUF4097"/>
    <property type="match status" value="1"/>
</dbReference>
<dbReference type="RefSeq" id="WP_126310262.1">
    <property type="nucleotide sequence ID" value="NZ_AP018449.1"/>
</dbReference>
<dbReference type="AlphaFoldDB" id="A0A348AQU5"/>
<dbReference type="InterPro" id="IPR025164">
    <property type="entry name" value="Toastrack_DUF4097"/>
</dbReference>
<dbReference type="KEGG" id="mana:MAMMFC1_04160"/>
<dbReference type="Proteomes" id="UP000276437">
    <property type="component" value="Chromosome"/>
</dbReference>
<evidence type="ECO:0000259" key="1">
    <source>
        <dbReference type="Pfam" id="PF13349"/>
    </source>
</evidence>
<sequence>MWAILDKARRETNGYAHHICAGVKAVAVKAGGLKENFNLSSEGVISLPNKEYPKTFAVEPGTVLKIYNKNGNIDVSGWDRDFVEVDIQGHFLTAFLKEPSIDIATGKEFVVRTLNSMNLRITVPKGVVATHVENSKGKINVKNVPGDVDVQTATGEIKIQGMAGFVKAVTNIGKINVENGSGKVDAKTATGEIKIQGINGFVKIETNIGKIQGENVSGDVDAKTATGEIKIHKVNGFVKAVTGNGKIDITGISGLYEARTNNGDISVEVPAIRDSLEIRSHHGKITVFLSPNIVAQLKASTSTGNITYQDLPLTVNQSSPTMITGRLGEGGEDSGRINIETSTGSVTLKKLV</sequence>
<accession>A0A348AQU5</accession>
<gene>
    <name evidence="2" type="ORF">MAMMFC1_04160</name>
</gene>
<dbReference type="OrthoDB" id="2240743at2"/>
<name>A0A348AQU5_9FIRM</name>
<evidence type="ECO:0000313" key="2">
    <source>
        <dbReference type="EMBL" id="BBB93443.1"/>
    </source>
</evidence>
<proteinExistence type="predicted"/>
<dbReference type="PANTHER" id="PTHR34094">
    <property type="match status" value="1"/>
</dbReference>
<evidence type="ECO:0000313" key="3">
    <source>
        <dbReference type="Proteomes" id="UP000276437"/>
    </source>
</evidence>
<keyword evidence="3" id="KW-1185">Reference proteome</keyword>
<organism evidence="2 3">
    <name type="scientific">Methylomusa anaerophila</name>
    <dbReference type="NCBI Taxonomy" id="1930071"/>
    <lineage>
        <taxon>Bacteria</taxon>
        <taxon>Bacillati</taxon>
        <taxon>Bacillota</taxon>
        <taxon>Negativicutes</taxon>
        <taxon>Selenomonadales</taxon>
        <taxon>Sporomusaceae</taxon>
        <taxon>Methylomusa</taxon>
    </lineage>
</organism>
<feature type="domain" description="DUF4097" evidence="1">
    <location>
        <begin position="202"/>
        <end position="348"/>
    </location>
</feature>
<dbReference type="PANTHER" id="PTHR34094:SF1">
    <property type="entry name" value="PROTEIN FAM185A"/>
    <property type="match status" value="1"/>
</dbReference>
<dbReference type="EMBL" id="AP018449">
    <property type="protein sequence ID" value="BBB93443.1"/>
    <property type="molecule type" value="Genomic_DNA"/>
</dbReference>
<reference evidence="2 3" key="1">
    <citation type="journal article" date="2018" name="Int. J. Syst. Evol. Microbiol.">
        <title>Methylomusa anaerophila gen. nov., sp. nov., an anaerobic methanol-utilizing bacterium isolated from a microbial fuel cell.</title>
        <authorList>
            <person name="Amano N."/>
            <person name="Yamamuro A."/>
            <person name="Miyahara M."/>
            <person name="Kouzuma A."/>
            <person name="Abe T."/>
            <person name="Watanabe K."/>
        </authorList>
    </citation>
    <scope>NUCLEOTIDE SEQUENCE [LARGE SCALE GENOMIC DNA]</scope>
    <source>
        <strain evidence="2 3">MMFC1</strain>
    </source>
</reference>